<evidence type="ECO:0000256" key="2">
    <source>
        <dbReference type="SAM" id="Phobius"/>
    </source>
</evidence>
<keyword evidence="3" id="KW-0732">Signal</keyword>
<keyword evidence="2" id="KW-1133">Transmembrane helix</keyword>
<feature type="signal peptide" evidence="3">
    <location>
        <begin position="1"/>
        <end position="32"/>
    </location>
</feature>
<dbReference type="Proteomes" id="UP000219435">
    <property type="component" value="Unassembled WGS sequence"/>
</dbReference>
<keyword evidence="5" id="KW-1185">Reference proteome</keyword>
<feature type="region of interest" description="Disordered" evidence="1">
    <location>
        <begin position="128"/>
        <end position="170"/>
    </location>
</feature>
<proteinExistence type="predicted"/>
<feature type="chain" id="PRO_5012357469" evidence="3">
    <location>
        <begin position="33"/>
        <end position="296"/>
    </location>
</feature>
<feature type="compositionally biased region" description="Pro residues" evidence="1">
    <location>
        <begin position="129"/>
        <end position="139"/>
    </location>
</feature>
<evidence type="ECO:0000256" key="1">
    <source>
        <dbReference type="SAM" id="MobiDB-lite"/>
    </source>
</evidence>
<dbReference type="OrthoDB" id="5180094at2"/>
<sequence>MSQFSPRRAVTAAGLALGTAALGVAFAPAAMAAPSVTVSQSTVAPGATYTVSGTECISQDSNYDALGVVFLAVGAQSADAEPAAVNGSWSITQTAPTEAGTYEFAAVCDWYTDGFDYQNFTLTVATPSTPAPAPAPTPASAPVAPGTPRGQAAITPGVTSPDTGAATGDRAPLGQKVVKVLTGFKPFEVVTVTLNSTPQRVGSFTADASGTVRIEFTVPAGTPVGDHTLVYEGDKGTYFQESFAVASATLATTGSSQLASTGASVALPLGLGLGALAAGGGLVFAARRRSAGAVQA</sequence>
<dbReference type="PROSITE" id="PS51318">
    <property type="entry name" value="TAT"/>
    <property type="match status" value="1"/>
</dbReference>
<reference evidence="5" key="1">
    <citation type="submission" date="2017-08" db="EMBL/GenBank/DDBJ databases">
        <authorList>
            <person name="Varghese N."/>
            <person name="Submissions S."/>
        </authorList>
    </citation>
    <scope>NUCLEOTIDE SEQUENCE [LARGE SCALE GENOMIC DNA]</scope>
    <source>
        <strain evidence="5">DSM 4725</strain>
    </source>
</reference>
<dbReference type="RefSeq" id="WP_097194163.1">
    <property type="nucleotide sequence ID" value="NZ_OBQI01000002.1"/>
</dbReference>
<dbReference type="NCBIfam" id="TIGR01167">
    <property type="entry name" value="LPXTG_anchor"/>
    <property type="match status" value="1"/>
</dbReference>
<evidence type="ECO:0000313" key="5">
    <source>
        <dbReference type="Proteomes" id="UP000219435"/>
    </source>
</evidence>
<organism evidence="4 5">
    <name type="scientific">Blastococcus aggregatus</name>
    <dbReference type="NCBI Taxonomy" id="38502"/>
    <lineage>
        <taxon>Bacteria</taxon>
        <taxon>Bacillati</taxon>
        <taxon>Actinomycetota</taxon>
        <taxon>Actinomycetes</taxon>
        <taxon>Geodermatophilales</taxon>
        <taxon>Geodermatophilaceae</taxon>
        <taxon>Blastococcus</taxon>
    </lineage>
</organism>
<keyword evidence="2" id="KW-0812">Transmembrane</keyword>
<keyword evidence="2" id="KW-0472">Membrane</keyword>
<feature type="transmembrane region" description="Helical" evidence="2">
    <location>
        <begin position="265"/>
        <end position="286"/>
    </location>
</feature>
<protein>
    <submittedName>
        <fullName evidence="4">LPXTG-motif cell wall anchor domain-containing protein</fullName>
    </submittedName>
</protein>
<dbReference type="AlphaFoldDB" id="A0A285V2Y5"/>
<evidence type="ECO:0000313" key="4">
    <source>
        <dbReference type="EMBL" id="SOC48515.1"/>
    </source>
</evidence>
<name>A0A285V2Y5_9ACTN</name>
<dbReference type="EMBL" id="OBQI01000002">
    <property type="protein sequence ID" value="SOC48515.1"/>
    <property type="molecule type" value="Genomic_DNA"/>
</dbReference>
<gene>
    <name evidence="4" type="ORF">SAMN05660748_1211</name>
</gene>
<dbReference type="InterPro" id="IPR006311">
    <property type="entry name" value="TAT_signal"/>
</dbReference>
<accession>A0A285V2Y5</accession>
<evidence type="ECO:0000256" key="3">
    <source>
        <dbReference type="SAM" id="SignalP"/>
    </source>
</evidence>